<sequence length="271" mass="30152">MTSKTTTYRLFEGKDHAQLYAKYRPSYPKELYDKIKDYCQQSDATKLDVAIDVGCGSGQSTLPLTNICKHVIGIDISRAQIAEAKKVASDIDFRVGQAEDLGFLGDGTVDLVTTATAIHWMDIPTLMGEVSRVLRPGGVVAVYSFAPDVIHNKEAHQLVWEDFFNGTLRGCGSDAHIHYINGLALIDLPFKDAIRLEPLMTEREVDVDFFIGFIKSCSSWQVFQKKNPDSNVLIDLRLRLRTLYGDSTSGEVRPMSLSTPVYTLLGRKGNL</sequence>
<evidence type="ECO:0000256" key="3">
    <source>
        <dbReference type="ARBA" id="ARBA00022679"/>
    </source>
</evidence>
<accession>A0A210R4R4</accession>
<dbReference type="EMBL" id="NEDP02000428">
    <property type="protein sequence ID" value="OWF55946.1"/>
    <property type="molecule type" value="Genomic_DNA"/>
</dbReference>
<dbReference type="Proteomes" id="UP000242188">
    <property type="component" value="Unassembled WGS sequence"/>
</dbReference>
<dbReference type="GO" id="GO:0008757">
    <property type="term" value="F:S-adenosylmethionine-dependent methyltransferase activity"/>
    <property type="evidence" value="ECO:0007669"/>
    <property type="project" value="InterPro"/>
</dbReference>
<dbReference type="Gene3D" id="3.40.50.150">
    <property type="entry name" value="Vaccinia Virus protein VP39"/>
    <property type="match status" value="1"/>
</dbReference>
<dbReference type="PANTHER" id="PTHR44942:SF4">
    <property type="entry name" value="METHYLTRANSFERASE TYPE 11 DOMAIN-CONTAINING PROTEIN"/>
    <property type="match status" value="1"/>
</dbReference>
<comment type="similarity">
    <text evidence="1">Belongs to the methyltransferase superfamily.</text>
</comment>
<dbReference type="OrthoDB" id="506498at2759"/>
<reference evidence="5 6" key="1">
    <citation type="journal article" date="2017" name="Nat. Ecol. Evol.">
        <title>Scallop genome provides insights into evolution of bilaterian karyotype and development.</title>
        <authorList>
            <person name="Wang S."/>
            <person name="Zhang J."/>
            <person name="Jiao W."/>
            <person name="Li J."/>
            <person name="Xun X."/>
            <person name="Sun Y."/>
            <person name="Guo X."/>
            <person name="Huan P."/>
            <person name="Dong B."/>
            <person name="Zhang L."/>
            <person name="Hu X."/>
            <person name="Sun X."/>
            <person name="Wang J."/>
            <person name="Zhao C."/>
            <person name="Wang Y."/>
            <person name="Wang D."/>
            <person name="Huang X."/>
            <person name="Wang R."/>
            <person name="Lv J."/>
            <person name="Li Y."/>
            <person name="Zhang Z."/>
            <person name="Liu B."/>
            <person name="Lu W."/>
            <person name="Hui Y."/>
            <person name="Liang J."/>
            <person name="Zhou Z."/>
            <person name="Hou R."/>
            <person name="Li X."/>
            <person name="Liu Y."/>
            <person name="Li H."/>
            <person name="Ning X."/>
            <person name="Lin Y."/>
            <person name="Zhao L."/>
            <person name="Xing Q."/>
            <person name="Dou J."/>
            <person name="Li Y."/>
            <person name="Mao J."/>
            <person name="Guo H."/>
            <person name="Dou H."/>
            <person name="Li T."/>
            <person name="Mu C."/>
            <person name="Jiang W."/>
            <person name="Fu Q."/>
            <person name="Fu X."/>
            <person name="Miao Y."/>
            <person name="Liu J."/>
            <person name="Yu Q."/>
            <person name="Li R."/>
            <person name="Liao H."/>
            <person name="Li X."/>
            <person name="Kong Y."/>
            <person name="Jiang Z."/>
            <person name="Chourrout D."/>
            <person name="Li R."/>
            <person name="Bao Z."/>
        </authorList>
    </citation>
    <scope>NUCLEOTIDE SEQUENCE [LARGE SCALE GENOMIC DNA]</scope>
    <source>
        <strain evidence="5 6">PY_sf001</strain>
    </source>
</reference>
<dbReference type="InterPro" id="IPR013216">
    <property type="entry name" value="Methyltransf_11"/>
</dbReference>
<dbReference type="InterPro" id="IPR051052">
    <property type="entry name" value="Diverse_substrate_MTase"/>
</dbReference>
<gene>
    <name evidence="5" type="ORF">KP79_PYT22133</name>
</gene>
<dbReference type="SUPFAM" id="SSF53335">
    <property type="entry name" value="S-adenosyl-L-methionine-dependent methyltransferases"/>
    <property type="match status" value="1"/>
</dbReference>
<organism evidence="5 6">
    <name type="scientific">Mizuhopecten yessoensis</name>
    <name type="common">Japanese scallop</name>
    <name type="synonym">Patinopecten yessoensis</name>
    <dbReference type="NCBI Taxonomy" id="6573"/>
    <lineage>
        <taxon>Eukaryota</taxon>
        <taxon>Metazoa</taxon>
        <taxon>Spiralia</taxon>
        <taxon>Lophotrochozoa</taxon>
        <taxon>Mollusca</taxon>
        <taxon>Bivalvia</taxon>
        <taxon>Autobranchia</taxon>
        <taxon>Pteriomorphia</taxon>
        <taxon>Pectinida</taxon>
        <taxon>Pectinoidea</taxon>
        <taxon>Pectinidae</taxon>
        <taxon>Mizuhopecten</taxon>
    </lineage>
</organism>
<protein>
    <submittedName>
        <fullName evidence="5">Methyltransferase</fullName>
    </submittedName>
</protein>
<evidence type="ECO:0000313" key="6">
    <source>
        <dbReference type="Proteomes" id="UP000242188"/>
    </source>
</evidence>
<dbReference type="GO" id="GO:0032259">
    <property type="term" value="P:methylation"/>
    <property type="evidence" value="ECO:0007669"/>
    <property type="project" value="UniProtKB-KW"/>
</dbReference>
<keyword evidence="6" id="KW-1185">Reference proteome</keyword>
<evidence type="ECO:0000313" key="5">
    <source>
        <dbReference type="EMBL" id="OWF55946.1"/>
    </source>
</evidence>
<proteinExistence type="inferred from homology"/>
<feature type="domain" description="Methyltransferase type 11" evidence="4">
    <location>
        <begin position="51"/>
        <end position="141"/>
    </location>
</feature>
<dbReference type="AlphaFoldDB" id="A0A210R4R4"/>
<dbReference type="InterPro" id="IPR029063">
    <property type="entry name" value="SAM-dependent_MTases_sf"/>
</dbReference>
<evidence type="ECO:0000256" key="1">
    <source>
        <dbReference type="ARBA" id="ARBA00008361"/>
    </source>
</evidence>
<comment type="caution">
    <text evidence="5">The sequence shown here is derived from an EMBL/GenBank/DDBJ whole genome shotgun (WGS) entry which is preliminary data.</text>
</comment>
<keyword evidence="2 5" id="KW-0489">Methyltransferase</keyword>
<dbReference type="CDD" id="cd02440">
    <property type="entry name" value="AdoMet_MTases"/>
    <property type="match status" value="1"/>
</dbReference>
<keyword evidence="3 5" id="KW-0808">Transferase</keyword>
<name>A0A210R4R4_MIZYE</name>
<evidence type="ECO:0000256" key="2">
    <source>
        <dbReference type="ARBA" id="ARBA00022603"/>
    </source>
</evidence>
<evidence type="ECO:0000259" key="4">
    <source>
        <dbReference type="Pfam" id="PF08241"/>
    </source>
</evidence>
<dbReference type="PANTHER" id="PTHR44942">
    <property type="entry name" value="METHYLTRANSF_11 DOMAIN-CONTAINING PROTEIN"/>
    <property type="match status" value="1"/>
</dbReference>
<dbReference type="Pfam" id="PF08241">
    <property type="entry name" value="Methyltransf_11"/>
    <property type="match status" value="1"/>
</dbReference>